<evidence type="ECO:0000313" key="2">
    <source>
        <dbReference type="Proteomes" id="UP000037035"/>
    </source>
</evidence>
<dbReference type="EMBL" id="LAVV01015181">
    <property type="protein sequence ID" value="KNZ44092.1"/>
    <property type="molecule type" value="Genomic_DNA"/>
</dbReference>
<dbReference type="Proteomes" id="UP000037035">
    <property type="component" value="Unassembled WGS sequence"/>
</dbReference>
<comment type="caution">
    <text evidence="1">The sequence shown here is derived from an EMBL/GenBank/DDBJ whole genome shotgun (WGS) entry which is preliminary data.</text>
</comment>
<dbReference type="AlphaFoldDB" id="A0A0L6U6X8"/>
<accession>A0A0L6U6X8</accession>
<evidence type="ECO:0000313" key="1">
    <source>
        <dbReference type="EMBL" id="KNZ44092.1"/>
    </source>
</evidence>
<dbReference type="VEuPathDB" id="FungiDB:VP01_951g12"/>
<gene>
    <name evidence="1" type="ORF">VP01_951g12</name>
</gene>
<protein>
    <submittedName>
        <fullName evidence="1">Putative membrane protein</fullName>
    </submittedName>
</protein>
<sequence length="33" mass="3703">MWVAGPYLITGIVAVAYTRAVPTFNGYMDKRQL</sequence>
<reference evidence="1 2" key="1">
    <citation type="submission" date="2015-08" db="EMBL/GenBank/DDBJ databases">
        <title>Next Generation Sequencing and Analysis of the Genome of Puccinia sorghi L Schw, the Causal Agent of Maize Common Rust.</title>
        <authorList>
            <person name="Rochi L."/>
            <person name="Burguener G."/>
            <person name="Darino M."/>
            <person name="Turjanski A."/>
            <person name="Kreff E."/>
            <person name="Dieguez M.J."/>
            <person name="Sacco F."/>
        </authorList>
    </citation>
    <scope>NUCLEOTIDE SEQUENCE [LARGE SCALE GENOMIC DNA]</scope>
    <source>
        <strain evidence="1 2">RO10H11247</strain>
    </source>
</reference>
<name>A0A0L6U6X8_9BASI</name>
<organism evidence="1 2">
    <name type="scientific">Puccinia sorghi</name>
    <dbReference type="NCBI Taxonomy" id="27349"/>
    <lineage>
        <taxon>Eukaryota</taxon>
        <taxon>Fungi</taxon>
        <taxon>Dikarya</taxon>
        <taxon>Basidiomycota</taxon>
        <taxon>Pucciniomycotina</taxon>
        <taxon>Pucciniomycetes</taxon>
        <taxon>Pucciniales</taxon>
        <taxon>Pucciniaceae</taxon>
        <taxon>Puccinia</taxon>
    </lineage>
</organism>
<proteinExistence type="predicted"/>
<keyword evidence="2" id="KW-1185">Reference proteome</keyword>